<dbReference type="AlphaFoldDB" id="A0A1Y2IW13"/>
<dbReference type="Proteomes" id="UP000193067">
    <property type="component" value="Unassembled WGS sequence"/>
</dbReference>
<accession>A0A1Y2IW13</accession>
<gene>
    <name evidence="1" type="ORF">PYCCODRAFT_182237</name>
</gene>
<proteinExistence type="predicted"/>
<reference evidence="1 2" key="1">
    <citation type="journal article" date="2015" name="Biotechnol. Biofuels">
        <title>Enhanced degradation of softwood versus hardwood by the white-rot fungus Pycnoporus coccineus.</title>
        <authorList>
            <person name="Couturier M."/>
            <person name="Navarro D."/>
            <person name="Chevret D."/>
            <person name="Henrissat B."/>
            <person name="Piumi F."/>
            <person name="Ruiz-Duenas F.J."/>
            <person name="Martinez A.T."/>
            <person name="Grigoriev I.V."/>
            <person name="Riley R."/>
            <person name="Lipzen A."/>
            <person name="Berrin J.G."/>
            <person name="Master E.R."/>
            <person name="Rosso M.N."/>
        </authorList>
    </citation>
    <scope>NUCLEOTIDE SEQUENCE [LARGE SCALE GENOMIC DNA]</scope>
    <source>
        <strain evidence="1 2">BRFM310</strain>
    </source>
</reference>
<name>A0A1Y2IW13_TRAC3</name>
<sequence>MGFVRWCELHASRRETSFSDVPMVVFLARPPRCVRRGFSPSKPTTEALTGERLETEEAGVHGGKGTENLICGEKARLGVARVGAASHISVAYRAIGRSWMFCRYTPVSTVTMWTSDSTHAVVEWAIHSQLDWESTSESRGPGRALTPERCEFNTLVEQSNPLHMLTWRG</sequence>
<protein>
    <submittedName>
        <fullName evidence="1">Uncharacterized protein</fullName>
    </submittedName>
</protein>
<evidence type="ECO:0000313" key="2">
    <source>
        <dbReference type="Proteomes" id="UP000193067"/>
    </source>
</evidence>
<keyword evidence="2" id="KW-1185">Reference proteome</keyword>
<organism evidence="1 2">
    <name type="scientific">Trametes coccinea (strain BRFM310)</name>
    <name type="common">Pycnoporus coccineus</name>
    <dbReference type="NCBI Taxonomy" id="1353009"/>
    <lineage>
        <taxon>Eukaryota</taxon>
        <taxon>Fungi</taxon>
        <taxon>Dikarya</taxon>
        <taxon>Basidiomycota</taxon>
        <taxon>Agaricomycotina</taxon>
        <taxon>Agaricomycetes</taxon>
        <taxon>Polyporales</taxon>
        <taxon>Polyporaceae</taxon>
        <taxon>Trametes</taxon>
    </lineage>
</organism>
<evidence type="ECO:0000313" key="1">
    <source>
        <dbReference type="EMBL" id="OSD04142.1"/>
    </source>
</evidence>
<dbReference type="EMBL" id="KZ084098">
    <property type="protein sequence ID" value="OSD04142.1"/>
    <property type="molecule type" value="Genomic_DNA"/>
</dbReference>